<keyword evidence="2 6" id="KW-0489">Methyltransferase</keyword>
<evidence type="ECO:0000256" key="7">
    <source>
        <dbReference type="SAM" id="MobiDB-lite"/>
    </source>
</evidence>
<evidence type="ECO:0000256" key="1">
    <source>
        <dbReference type="ARBA" id="ARBA00007494"/>
    </source>
</evidence>
<comment type="caution">
    <text evidence="9">The sequence shown here is derived from an EMBL/GenBank/DDBJ whole genome shotgun (WGS) entry which is preliminary data.</text>
</comment>
<dbReference type="Pfam" id="PF01029">
    <property type="entry name" value="NusB"/>
    <property type="match status" value="1"/>
</dbReference>
<dbReference type="GO" id="GO:0001510">
    <property type="term" value="P:RNA methylation"/>
    <property type="evidence" value="ECO:0007669"/>
    <property type="project" value="InterPro"/>
</dbReference>
<feature type="domain" description="SAM-dependent MTase RsmB/NOP-type" evidence="8">
    <location>
        <begin position="139"/>
        <end position="416"/>
    </location>
</feature>
<dbReference type="Proteomes" id="UP000785783">
    <property type="component" value="Unassembled WGS sequence"/>
</dbReference>
<dbReference type="GO" id="GO:0008173">
    <property type="term" value="F:RNA methyltransferase activity"/>
    <property type="evidence" value="ECO:0007669"/>
    <property type="project" value="InterPro"/>
</dbReference>
<feature type="binding site" evidence="6">
    <location>
        <position position="272"/>
    </location>
    <ligand>
        <name>S-adenosyl-L-methionine</name>
        <dbReference type="ChEBI" id="CHEBI:59789"/>
    </ligand>
</feature>
<dbReference type="InterPro" id="IPR001678">
    <property type="entry name" value="MeTrfase_RsmB-F_NOP2_dom"/>
</dbReference>
<feature type="region of interest" description="Disordered" evidence="7">
    <location>
        <begin position="1"/>
        <end position="20"/>
    </location>
</feature>
<proteinExistence type="inferred from homology"/>
<evidence type="ECO:0000313" key="9">
    <source>
        <dbReference type="EMBL" id="MBL6761203.1"/>
    </source>
</evidence>
<comment type="similarity">
    <text evidence="1 6">Belongs to the class I-like SAM-binding methyltransferase superfamily. RsmB/NOP family.</text>
</comment>
<dbReference type="GO" id="GO:0006355">
    <property type="term" value="P:regulation of DNA-templated transcription"/>
    <property type="evidence" value="ECO:0007669"/>
    <property type="project" value="InterPro"/>
</dbReference>
<evidence type="ECO:0000256" key="6">
    <source>
        <dbReference type="PROSITE-ProRule" id="PRU01023"/>
    </source>
</evidence>
<keyword evidence="4 6" id="KW-0949">S-adenosyl-L-methionine</keyword>
<evidence type="ECO:0000313" key="10">
    <source>
        <dbReference type="Proteomes" id="UP000785783"/>
    </source>
</evidence>
<dbReference type="AlphaFoldDB" id="A0A937L659"/>
<keyword evidence="5 6" id="KW-0694">RNA-binding</keyword>
<dbReference type="SUPFAM" id="SSF53335">
    <property type="entry name" value="S-adenosyl-L-methionine-dependent methyltransferases"/>
    <property type="match status" value="1"/>
</dbReference>
<feature type="active site" description="Nucleophile" evidence="6">
    <location>
        <position position="367"/>
    </location>
</feature>
<gene>
    <name evidence="9" type="ORF">ISQ19_00725</name>
</gene>
<dbReference type="InterPro" id="IPR018314">
    <property type="entry name" value="RsmB/NOL1/NOP2-like_CS"/>
</dbReference>
<dbReference type="InterPro" id="IPR035926">
    <property type="entry name" value="NusB-like_sf"/>
</dbReference>
<dbReference type="PANTHER" id="PTHR22807:SF61">
    <property type="entry name" value="NOL1_NOP2_SUN FAMILY PROTEIN _ ANTITERMINATION NUSB DOMAIN-CONTAINING PROTEIN"/>
    <property type="match status" value="1"/>
</dbReference>
<dbReference type="EMBL" id="JADHOK010000004">
    <property type="protein sequence ID" value="MBL6761203.1"/>
    <property type="molecule type" value="Genomic_DNA"/>
</dbReference>
<dbReference type="PANTHER" id="PTHR22807">
    <property type="entry name" value="NOP2 YEAST -RELATED NOL1/NOP2/FMU SUN DOMAIN-CONTAINING"/>
    <property type="match status" value="1"/>
</dbReference>
<evidence type="ECO:0000256" key="5">
    <source>
        <dbReference type="ARBA" id="ARBA00022884"/>
    </source>
</evidence>
<sequence length="417" mass="45027">MSSQDKKRGRGKSGARRAAAGMLAAIERGKTLDEARDRLDPLKGSDRNLADAIVQTALRHYGEIDALVRTHVKKMPPRNSLARVLLFIGAAQLLYMKVPPHAAIDETVSATGRREQPYRGLINAVLRNLARAQQAATLPAPDPLKNIPDWLRDNWLAHYGDEKTAALAASLATPPPLDLCFVTPRTGHNWAQAHGGNFIAPSHIRLDAAQDVTALPGFAEGAFWMQNAAAGQPAAQICAALAAPSTVLDMCAAPGGKTLQLAAAGHTVTALDISASRLKRLEENLARTGFEARLVCADALAWNAPQLFDAVLLDAPCTATGTLRRHPDVLRHRSANQMDKLIALQKQLLARAADHVKPGGFLAYAVCSLQPQEGEMQLEDFLATRSDFTKHDSDAENRFTPDADMDGFFVSVMQKKP</sequence>
<keyword evidence="3 6" id="KW-0808">Transferase</keyword>
<feature type="binding site" evidence="6">
    <location>
        <position position="298"/>
    </location>
    <ligand>
        <name>S-adenosyl-L-methionine</name>
        <dbReference type="ChEBI" id="CHEBI:59789"/>
    </ligand>
</feature>
<accession>A0A937L659</accession>
<feature type="binding site" evidence="6">
    <location>
        <begin position="251"/>
        <end position="257"/>
    </location>
    <ligand>
        <name>S-adenosyl-L-methionine</name>
        <dbReference type="ChEBI" id="CHEBI:59789"/>
    </ligand>
</feature>
<dbReference type="SUPFAM" id="SSF48013">
    <property type="entry name" value="NusB-like"/>
    <property type="match status" value="1"/>
</dbReference>
<dbReference type="GO" id="GO:0003723">
    <property type="term" value="F:RNA binding"/>
    <property type="evidence" value="ECO:0007669"/>
    <property type="project" value="UniProtKB-UniRule"/>
</dbReference>
<evidence type="ECO:0000259" key="8">
    <source>
        <dbReference type="PROSITE" id="PS51686"/>
    </source>
</evidence>
<name>A0A937L659_9PROT</name>
<dbReference type="InterPro" id="IPR006027">
    <property type="entry name" value="NusB_RsmB_TIM44"/>
</dbReference>
<dbReference type="InterPro" id="IPR029063">
    <property type="entry name" value="SAM-dependent_MTases_sf"/>
</dbReference>
<dbReference type="CDD" id="cd02440">
    <property type="entry name" value="AdoMet_MTases"/>
    <property type="match status" value="1"/>
</dbReference>
<dbReference type="PROSITE" id="PS01153">
    <property type="entry name" value="NOL1_NOP2_SUN"/>
    <property type="match status" value="1"/>
</dbReference>
<dbReference type="InterPro" id="IPR049560">
    <property type="entry name" value="MeTrfase_RsmB-F_NOP2_cat"/>
</dbReference>
<dbReference type="Gene3D" id="1.10.940.10">
    <property type="entry name" value="NusB-like"/>
    <property type="match status" value="1"/>
</dbReference>
<evidence type="ECO:0000256" key="3">
    <source>
        <dbReference type="ARBA" id="ARBA00022679"/>
    </source>
</evidence>
<organism evidence="9 10">
    <name type="scientific">PS1 clade bacterium</name>
    <dbReference type="NCBI Taxonomy" id="2175152"/>
    <lineage>
        <taxon>Bacteria</taxon>
        <taxon>Pseudomonadati</taxon>
        <taxon>Pseudomonadota</taxon>
        <taxon>Alphaproteobacteria</taxon>
        <taxon>PS1 clade</taxon>
    </lineage>
</organism>
<dbReference type="Pfam" id="PF01189">
    <property type="entry name" value="Methyltr_RsmB-F"/>
    <property type="match status" value="1"/>
</dbReference>
<dbReference type="InterPro" id="IPR023267">
    <property type="entry name" value="RCMT"/>
</dbReference>
<feature type="binding site" evidence="6">
    <location>
        <position position="314"/>
    </location>
    <ligand>
        <name>S-adenosyl-L-methionine</name>
        <dbReference type="ChEBI" id="CHEBI:59789"/>
    </ligand>
</feature>
<protein>
    <submittedName>
        <fullName evidence="9">Methyltransferase domain-containing protein</fullName>
    </submittedName>
</protein>
<dbReference type="Gene3D" id="3.40.50.150">
    <property type="entry name" value="Vaccinia Virus protein VP39"/>
    <property type="match status" value="1"/>
</dbReference>
<evidence type="ECO:0000256" key="2">
    <source>
        <dbReference type="ARBA" id="ARBA00022603"/>
    </source>
</evidence>
<dbReference type="PROSITE" id="PS51686">
    <property type="entry name" value="SAM_MT_RSMB_NOP"/>
    <property type="match status" value="1"/>
</dbReference>
<dbReference type="PRINTS" id="PR02008">
    <property type="entry name" value="RCMTFAMILY"/>
</dbReference>
<evidence type="ECO:0000256" key="4">
    <source>
        <dbReference type="ARBA" id="ARBA00022691"/>
    </source>
</evidence>
<reference evidence="9" key="1">
    <citation type="submission" date="2020-10" db="EMBL/GenBank/DDBJ databases">
        <title>Microbiome of the Black Sea water column analyzed by genome centric metagenomics.</title>
        <authorList>
            <person name="Cabello-Yeves P.J."/>
            <person name="Callieri C."/>
            <person name="Picazo A."/>
            <person name="Mehrshad M."/>
            <person name="Haro-Moreno J.M."/>
            <person name="Roda-Garcia J."/>
            <person name="Dzembekova N."/>
            <person name="Slabakova V."/>
            <person name="Slabakova N."/>
            <person name="Moncheva S."/>
            <person name="Rodriguez-Valera F."/>
        </authorList>
    </citation>
    <scope>NUCLEOTIDE SEQUENCE</scope>
    <source>
        <strain evidence="9">BS307-5m-G5</strain>
    </source>
</reference>